<protein>
    <submittedName>
        <fullName evidence="7">Histidine kinase</fullName>
    </submittedName>
</protein>
<evidence type="ECO:0000259" key="6">
    <source>
        <dbReference type="Pfam" id="PF13515"/>
    </source>
</evidence>
<reference evidence="7 8" key="1">
    <citation type="journal article" date="2018" name="PLoS Pathog.">
        <title>Evolution of structural diversity of trichothecenes, a family of toxins produced by plant pathogenic and entomopathogenic fungi.</title>
        <authorList>
            <person name="Proctor R.H."/>
            <person name="McCormick S.P."/>
            <person name="Kim H.S."/>
            <person name="Cardoza R.E."/>
            <person name="Stanley A.M."/>
            <person name="Lindo L."/>
            <person name="Kelly A."/>
            <person name="Brown D.W."/>
            <person name="Lee T."/>
            <person name="Vaughan M.M."/>
            <person name="Alexander N.J."/>
            <person name="Busman M."/>
            <person name="Gutierrez S."/>
        </authorList>
    </citation>
    <scope>NUCLEOTIDE SEQUENCE [LARGE SCALE GENOMIC DNA]</scope>
    <source>
        <strain evidence="7 8">NRRL 20695</strain>
    </source>
</reference>
<keyword evidence="4" id="KW-0472">Membrane</keyword>
<evidence type="ECO:0000256" key="3">
    <source>
        <dbReference type="ARBA" id="ARBA00022989"/>
    </source>
</evidence>
<evidence type="ECO:0000313" key="8">
    <source>
        <dbReference type="Proteomes" id="UP000266234"/>
    </source>
</evidence>
<evidence type="ECO:0000256" key="4">
    <source>
        <dbReference type="ARBA" id="ARBA00023136"/>
    </source>
</evidence>
<keyword evidence="2" id="KW-0812">Transmembrane</keyword>
<dbReference type="OrthoDB" id="68611at2759"/>
<comment type="subcellular location">
    <subcellularLocation>
        <location evidence="1">Membrane</location>
        <topology evidence="1">Multi-pass membrane protein</topology>
    </subcellularLocation>
</comment>
<keyword evidence="3" id="KW-1133">Transmembrane helix</keyword>
<dbReference type="Pfam" id="PF13515">
    <property type="entry name" value="FUSC_2"/>
    <property type="match status" value="1"/>
</dbReference>
<proteinExistence type="predicted"/>
<dbReference type="GO" id="GO:0016301">
    <property type="term" value="F:kinase activity"/>
    <property type="evidence" value="ECO:0007669"/>
    <property type="project" value="UniProtKB-KW"/>
</dbReference>
<feature type="domain" description="Putative ER transporter 6TM N-terminal" evidence="5">
    <location>
        <begin position="28"/>
        <end position="99"/>
    </location>
</feature>
<dbReference type="STRING" id="694270.A0A395T461"/>
<keyword evidence="7" id="KW-0418">Kinase</keyword>
<dbReference type="Pfam" id="PF10337">
    <property type="entry name" value="ArAE_2_N"/>
    <property type="match status" value="1"/>
</dbReference>
<gene>
    <name evidence="7" type="ORF">FLONG3_2412</name>
</gene>
<sequence length="401" mass="43521">MESAMTCLKRLVIAMWADLQTNNLWQQIVKSSIAYVASISIVIAPPVTAVMGPATFLAPMVVVFAHPGQRTDLCIEALFMLVVGTSLGLMWSIFGLYLSTFIVDENRQAAYTIRGVFLTVAAIWHGFLRSLVPCTFVPAAFYLIACLIVLLGDHDRVSMSVFTNVAYPTLIGAGISFVANVSVFPEGLRQFWTGGESDEGKVSNHTEPASRDLYFALKLAFGVLLLSWPALTDALNPLYCSVRAVWVPLQFFLVLENDAVTTLHVFLLRHAGVAFGCIMGLLSCLIGNGNRICTVLILVVGIVPSFYVQIGTKHARSATMSTASMAVVALSGVNGSPIGHFTKRYLAFLIGGAVAVAVALLDERAKFFAGIQNAPTSIVNPRSRRARRAWRSQMAEHKFVV</sequence>
<dbReference type="InterPro" id="IPR049453">
    <property type="entry name" value="Memb_transporter_dom"/>
</dbReference>
<accession>A0A395T461</accession>
<evidence type="ECO:0000313" key="7">
    <source>
        <dbReference type="EMBL" id="RGP79451.1"/>
    </source>
</evidence>
<keyword evidence="7" id="KW-0808">Transferase</keyword>
<organism evidence="7 8">
    <name type="scientific">Fusarium longipes</name>
    <dbReference type="NCBI Taxonomy" id="694270"/>
    <lineage>
        <taxon>Eukaryota</taxon>
        <taxon>Fungi</taxon>
        <taxon>Dikarya</taxon>
        <taxon>Ascomycota</taxon>
        <taxon>Pezizomycotina</taxon>
        <taxon>Sordariomycetes</taxon>
        <taxon>Hypocreomycetidae</taxon>
        <taxon>Hypocreales</taxon>
        <taxon>Nectriaceae</taxon>
        <taxon>Fusarium</taxon>
    </lineage>
</organism>
<evidence type="ECO:0000256" key="1">
    <source>
        <dbReference type="ARBA" id="ARBA00004141"/>
    </source>
</evidence>
<dbReference type="AlphaFoldDB" id="A0A395T461"/>
<dbReference type="PANTHER" id="PTHR47804">
    <property type="entry name" value="60S RIBOSOMAL PROTEIN L19"/>
    <property type="match status" value="1"/>
</dbReference>
<dbReference type="PANTHER" id="PTHR47804:SF4">
    <property type="entry name" value="AFR661WP"/>
    <property type="match status" value="1"/>
</dbReference>
<dbReference type="InterPro" id="IPR018823">
    <property type="entry name" value="ArAE_2_N"/>
</dbReference>
<dbReference type="EMBL" id="PXOG01000046">
    <property type="protein sequence ID" value="RGP79451.1"/>
    <property type="molecule type" value="Genomic_DNA"/>
</dbReference>
<evidence type="ECO:0000259" key="5">
    <source>
        <dbReference type="Pfam" id="PF10337"/>
    </source>
</evidence>
<feature type="domain" description="Integral membrane bound transporter" evidence="6">
    <location>
        <begin position="243"/>
        <end position="358"/>
    </location>
</feature>
<comment type="caution">
    <text evidence="7">The sequence shown here is derived from an EMBL/GenBank/DDBJ whole genome shotgun (WGS) entry which is preliminary data.</text>
</comment>
<dbReference type="InterPro" id="IPR052430">
    <property type="entry name" value="IVT-Associated"/>
</dbReference>
<dbReference type="GO" id="GO:0016020">
    <property type="term" value="C:membrane"/>
    <property type="evidence" value="ECO:0007669"/>
    <property type="project" value="UniProtKB-SubCell"/>
</dbReference>
<keyword evidence="8" id="KW-1185">Reference proteome</keyword>
<evidence type="ECO:0000256" key="2">
    <source>
        <dbReference type="ARBA" id="ARBA00022692"/>
    </source>
</evidence>
<name>A0A395T461_9HYPO</name>
<dbReference type="Proteomes" id="UP000266234">
    <property type="component" value="Unassembled WGS sequence"/>
</dbReference>